<comment type="subcellular location">
    <subcellularLocation>
        <location evidence="1">Cell membrane</location>
        <topology evidence="1">Multi-pass membrane protein</topology>
    </subcellularLocation>
</comment>
<dbReference type="GO" id="GO:0022857">
    <property type="term" value="F:transmembrane transporter activity"/>
    <property type="evidence" value="ECO:0007669"/>
    <property type="project" value="InterPro"/>
</dbReference>
<dbReference type="PROSITE" id="PS50850">
    <property type="entry name" value="MFS"/>
    <property type="match status" value="1"/>
</dbReference>
<feature type="transmembrane region" description="Helical" evidence="7">
    <location>
        <begin position="172"/>
        <end position="192"/>
    </location>
</feature>
<dbReference type="PANTHER" id="PTHR23517">
    <property type="entry name" value="RESISTANCE PROTEIN MDTM, PUTATIVE-RELATED-RELATED"/>
    <property type="match status" value="1"/>
</dbReference>
<feature type="transmembrane region" description="Helical" evidence="7">
    <location>
        <begin position="309"/>
        <end position="333"/>
    </location>
</feature>
<dbReference type="EMBL" id="OCMT01000003">
    <property type="protein sequence ID" value="SOD18002.1"/>
    <property type="molecule type" value="Genomic_DNA"/>
</dbReference>
<keyword evidence="4 7" id="KW-0812">Transmembrane</keyword>
<evidence type="ECO:0000256" key="2">
    <source>
        <dbReference type="ARBA" id="ARBA00022448"/>
    </source>
</evidence>
<dbReference type="GO" id="GO:0005886">
    <property type="term" value="C:plasma membrane"/>
    <property type="evidence" value="ECO:0007669"/>
    <property type="project" value="UniProtKB-SubCell"/>
</dbReference>
<dbReference type="InterPro" id="IPR036259">
    <property type="entry name" value="MFS_trans_sf"/>
</dbReference>
<dbReference type="Pfam" id="PF07690">
    <property type="entry name" value="MFS_1"/>
    <property type="match status" value="1"/>
</dbReference>
<reference evidence="10" key="1">
    <citation type="submission" date="2017-09" db="EMBL/GenBank/DDBJ databases">
        <authorList>
            <person name="Varghese N."/>
            <person name="Submissions S."/>
        </authorList>
    </citation>
    <scope>NUCLEOTIDE SEQUENCE [LARGE SCALE GENOMIC DNA]</scope>
    <source>
        <strain evidence="10">CGMCC 1.12803</strain>
    </source>
</reference>
<dbReference type="Gene3D" id="1.20.1250.20">
    <property type="entry name" value="MFS general substrate transporter like domains"/>
    <property type="match status" value="1"/>
</dbReference>
<evidence type="ECO:0000259" key="8">
    <source>
        <dbReference type="PROSITE" id="PS50850"/>
    </source>
</evidence>
<feature type="transmembrane region" description="Helical" evidence="7">
    <location>
        <begin position="106"/>
        <end position="123"/>
    </location>
</feature>
<proteinExistence type="predicted"/>
<gene>
    <name evidence="9" type="ORF">SAMN06297358_2776</name>
</gene>
<sequence length="400" mass="44510">MFTSILNAYKTSFSGLSRQTWILSIVILINRCGFMAVPFMGLYVTQALHRPESDAGIIISLFGVGSILGAAAGGKLTDVFGYRPVQILASLMGGLFFLFFAMVEDFTWLCVLAVVISFFSEAFRPANYTAIASYAAEGTETRSYSLNRLANNIGWAFGISMGGIIASYDYKLLFMVDGGVSVLVAIVIFFSLPAKKVQRKTAQEKKEMNVRKPWKDVSYVKFLILCAMFTTCAFLMFRVVPVFYKEVWHLNEALIGIILGINGVVIALVEMVMITKIENKRSPIFYIVLGVIIVSFSFAVLMLPKSIPVVLAIVSILLFTFGEMFSLPFFNTFVVKRSNEYNRGLYAAGYTLSWSVAQVVGPTTGFYLAEKFGYNVLWISIIVLLLLCAYFFSKLNLTED</sequence>
<evidence type="ECO:0000313" key="9">
    <source>
        <dbReference type="EMBL" id="SOD18002.1"/>
    </source>
</evidence>
<dbReference type="InterPro" id="IPR011701">
    <property type="entry name" value="MFS"/>
</dbReference>
<evidence type="ECO:0000256" key="7">
    <source>
        <dbReference type="SAM" id="Phobius"/>
    </source>
</evidence>
<evidence type="ECO:0000313" key="10">
    <source>
        <dbReference type="Proteomes" id="UP000219281"/>
    </source>
</evidence>
<keyword evidence="10" id="KW-1185">Reference proteome</keyword>
<dbReference type="OrthoDB" id="5379144at2"/>
<feature type="transmembrane region" description="Helical" evidence="7">
    <location>
        <begin position="345"/>
        <end position="369"/>
    </location>
</feature>
<evidence type="ECO:0000256" key="5">
    <source>
        <dbReference type="ARBA" id="ARBA00022989"/>
    </source>
</evidence>
<dbReference type="Proteomes" id="UP000219281">
    <property type="component" value="Unassembled WGS sequence"/>
</dbReference>
<evidence type="ECO:0000256" key="1">
    <source>
        <dbReference type="ARBA" id="ARBA00004651"/>
    </source>
</evidence>
<keyword evidence="3" id="KW-1003">Cell membrane</keyword>
<feature type="transmembrane region" description="Helical" evidence="7">
    <location>
        <begin position="55"/>
        <end position="73"/>
    </location>
</feature>
<dbReference type="AlphaFoldDB" id="A0A286A7X2"/>
<feature type="transmembrane region" description="Helical" evidence="7">
    <location>
        <begin position="375"/>
        <end position="392"/>
    </location>
</feature>
<protein>
    <submittedName>
        <fullName evidence="9">Predicted arabinose efflux permease, MFS family</fullName>
    </submittedName>
</protein>
<accession>A0A286A7X2</accession>
<dbReference type="InterPro" id="IPR020846">
    <property type="entry name" value="MFS_dom"/>
</dbReference>
<dbReference type="RefSeq" id="WP_097132611.1">
    <property type="nucleotide sequence ID" value="NZ_OCMT01000003.1"/>
</dbReference>
<evidence type="ECO:0000256" key="3">
    <source>
        <dbReference type="ARBA" id="ARBA00022475"/>
    </source>
</evidence>
<organism evidence="9 10">
    <name type="scientific">Pedobacter xixiisoli</name>
    <dbReference type="NCBI Taxonomy" id="1476464"/>
    <lineage>
        <taxon>Bacteria</taxon>
        <taxon>Pseudomonadati</taxon>
        <taxon>Bacteroidota</taxon>
        <taxon>Sphingobacteriia</taxon>
        <taxon>Sphingobacteriales</taxon>
        <taxon>Sphingobacteriaceae</taxon>
        <taxon>Pedobacter</taxon>
    </lineage>
</organism>
<feature type="domain" description="Major facilitator superfamily (MFS) profile" evidence="8">
    <location>
        <begin position="1"/>
        <end position="397"/>
    </location>
</feature>
<keyword evidence="6 7" id="KW-0472">Membrane</keyword>
<feature type="transmembrane region" description="Helical" evidence="7">
    <location>
        <begin position="21"/>
        <end position="43"/>
    </location>
</feature>
<feature type="transmembrane region" description="Helical" evidence="7">
    <location>
        <begin position="149"/>
        <end position="166"/>
    </location>
</feature>
<evidence type="ECO:0000256" key="4">
    <source>
        <dbReference type="ARBA" id="ARBA00022692"/>
    </source>
</evidence>
<keyword evidence="5 7" id="KW-1133">Transmembrane helix</keyword>
<feature type="transmembrane region" description="Helical" evidence="7">
    <location>
        <begin position="284"/>
        <end position="303"/>
    </location>
</feature>
<evidence type="ECO:0000256" key="6">
    <source>
        <dbReference type="ARBA" id="ARBA00023136"/>
    </source>
</evidence>
<dbReference type="InterPro" id="IPR050171">
    <property type="entry name" value="MFS_Transporters"/>
</dbReference>
<feature type="transmembrane region" description="Helical" evidence="7">
    <location>
        <begin position="80"/>
        <end position="100"/>
    </location>
</feature>
<feature type="transmembrane region" description="Helical" evidence="7">
    <location>
        <begin position="253"/>
        <end position="272"/>
    </location>
</feature>
<dbReference type="PANTHER" id="PTHR23517:SF2">
    <property type="entry name" value="MULTIDRUG RESISTANCE PROTEIN MDTH"/>
    <property type="match status" value="1"/>
</dbReference>
<feature type="transmembrane region" description="Helical" evidence="7">
    <location>
        <begin position="219"/>
        <end position="241"/>
    </location>
</feature>
<dbReference type="SUPFAM" id="SSF103473">
    <property type="entry name" value="MFS general substrate transporter"/>
    <property type="match status" value="1"/>
</dbReference>
<keyword evidence="2" id="KW-0813">Transport</keyword>
<name>A0A286A7X2_9SPHI</name>